<evidence type="ECO:0000259" key="2">
    <source>
        <dbReference type="PROSITE" id="PS50097"/>
    </source>
</evidence>
<protein>
    <recommendedName>
        <fullName evidence="2">BTB domain-containing protein</fullName>
    </recommendedName>
</protein>
<gene>
    <name evidence="3" type="ORF">IFR04_014174</name>
</gene>
<dbReference type="CDD" id="cd18186">
    <property type="entry name" value="BTB_POZ_ZBTB_KLHL-like"/>
    <property type="match status" value="1"/>
</dbReference>
<comment type="caution">
    <text evidence="3">The sequence shown here is derived from an EMBL/GenBank/DDBJ whole genome shotgun (WGS) entry which is preliminary data.</text>
</comment>
<proteinExistence type="predicted"/>
<dbReference type="Proteomes" id="UP000664132">
    <property type="component" value="Unassembled WGS sequence"/>
</dbReference>
<dbReference type="PANTHER" id="PTHR47843:SF2">
    <property type="entry name" value="BTB DOMAIN-CONTAINING PROTEIN"/>
    <property type="match status" value="1"/>
</dbReference>
<dbReference type="OrthoDB" id="194443at2759"/>
<evidence type="ECO:0000256" key="1">
    <source>
        <dbReference type="SAM" id="MobiDB-lite"/>
    </source>
</evidence>
<dbReference type="EMBL" id="JAFJYH010000361">
    <property type="protein sequence ID" value="KAG4412671.1"/>
    <property type="molecule type" value="Genomic_DNA"/>
</dbReference>
<dbReference type="InterPro" id="IPR011333">
    <property type="entry name" value="SKP1/BTB/POZ_sf"/>
</dbReference>
<dbReference type="Gene3D" id="3.30.710.10">
    <property type="entry name" value="Potassium Channel Kv1.1, Chain A"/>
    <property type="match status" value="1"/>
</dbReference>
<dbReference type="Pfam" id="PF00651">
    <property type="entry name" value="BTB"/>
    <property type="match status" value="1"/>
</dbReference>
<feature type="region of interest" description="Disordered" evidence="1">
    <location>
        <begin position="1"/>
        <end position="34"/>
    </location>
</feature>
<dbReference type="AlphaFoldDB" id="A0A8H7T5L2"/>
<feature type="domain" description="BTB" evidence="2">
    <location>
        <begin position="43"/>
        <end position="114"/>
    </location>
</feature>
<dbReference type="PROSITE" id="PS50097">
    <property type="entry name" value="BTB"/>
    <property type="match status" value="1"/>
</dbReference>
<evidence type="ECO:0000313" key="3">
    <source>
        <dbReference type="EMBL" id="KAG4412671.1"/>
    </source>
</evidence>
<sequence>MTYTSSPSVNANKESSKSKRPHRSGTASKKQKTELATFTDGKSLVTFMFGPDPNPTEFLIHKEVVCQQSEVLAAAFNSGFKEGQTQTYRLEDTTDRGFRLFMQWLYSRKFTLLQLDSDYDYDEDSASLGEAEDMS</sequence>
<organism evidence="3 4">
    <name type="scientific">Cadophora malorum</name>
    <dbReference type="NCBI Taxonomy" id="108018"/>
    <lineage>
        <taxon>Eukaryota</taxon>
        <taxon>Fungi</taxon>
        <taxon>Dikarya</taxon>
        <taxon>Ascomycota</taxon>
        <taxon>Pezizomycotina</taxon>
        <taxon>Leotiomycetes</taxon>
        <taxon>Helotiales</taxon>
        <taxon>Ploettnerulaceae</taxon>
        <taxon>Cadophora</taxon>
    </lineage>
</organism>
<reference evidence="3" key="1">
    <citation type="submission" date="2021-02" db="EMBL/GenBank/DDBJ databases">
        <title>Genome sequence Cadophora malorum strain M34.</title>
        <authorList>
            <person name="Stefanovic E."/>
            <person name="Vu D."/>
            <person name="Scully C."/>
            <person name="Dijksterhuis J."/>
            <person name="Roader J."/>
            <person name="Houbraken J."/>
        </authorList>
    </citation>
    <scope>NUCLEOTIDE SEQUENCE</scope>
    <source>
        <strain evidence="3">M34</strain>
    </source>
</reference>
<dbReference type="InterPro" id="IPR000210">
    <property type="entry name" value="BTB/POZ_dom"/>
</dbReference>
<evidence type="ECO:0000313" key="4">
    <source>
        <dbReference type="Proteomes" id="UP000664132"/>
    </source>
</evidence>
<keyword evidence="4" id="KW-1185">Reference proteome</keyword>
<feature type="compositionally biased region" description="Polar residues" evidence="1">
    <location>
        <begin position="1"/>
        <end position="13"/>
    </location>
</feature>
<dbReference type="SUPFAM" id="SSF54695">
    <property type="entry name" value="POZ domain"/>
    <property type="match status" value="1"/>
</dbReference>
<accession>A0A8H7T5L2</accession>
<name>A0A8H7T5L2_9HELO</name>
<dbReference type="PANTHER" id="PTHR47843">
    <property type="entry name" value="BTB DOMAIN-CONTAINING PROTEIN-RELATED"/>
    <property type="match status" value="1"/>
</dbReference>